<organism evidence="3 4">
    <name type="scientific">Gemella bergeri ATCC 700627</name>
    <dbReference type="NCBI Taxonomy" id="1321820"/>
    <lineage>
        <taxon>Bacteria</taxon>
        <taxon>Bacillati</taxon>
        <taxon>Bacillota</taxon>
        <taxon>Bacilli</taxon>
        <taxon>Bacillales</taxon>
        <taxon>Gemellaceae</taxon>
        <taxon>Gemella</taxon>
    </lineage>
</organism>
<sequence>MNWSKIKTMFIYLFIALNVMLLGFYVYTVYKNKVEIVQEKEVIERAMKNDGIKIEENQPKKENLGYINVTGSNFKDIKKETSGLKLEVETVDKYSKLKGTLDTAITNIDKNNYRAELDTFLAEKYKAGNHYMFSNYDVTEKTVTYEQVIDGVRVFDNKNARLVFKVEANGDIKSFEQTAVTNIRKDKNETLVTQSQAINRLYHEDLIPKESRVKATLGYYTYISQTENQVLIPTWCVEIISKNDVVKKYYVDAIELNILNKGN</sequence>
<proteinExistence type="predicted"/>
<evidence type="ECO:0000313" key="4">
    <source>
        <dbReference type="Proteomes" id="UP000016637"/>
    </source>
</evidence>
<keyword evidence="4" id="KW-1185">Reference proteome</keyword>
<dbReference type="Gene3D" id="2.40.128.690">
    <property type="entry name" value="YycH protein, domain 3-like"/>
    <property type="match status" value="1"/>
</dbReference>
<gene>
    <name evidence="3" type="ORF">HMPREF1983_01309</name>
</gene>
<comment type="caution">
    <text evidence="3">The sequence shown here is derived from an EMBL/GenBank/DDBJ whole genome shotgun (WGS) entry which is preliminary data.</text>
</comment>
<dbReference type="PATRIC" id="fig|1321820.3.peg.1269"/>
<dbReference type="AlphaFoldDB" id="U2QKP8"/>
<evidence type="ECO:0000259" key="2">
    <source>
        <dbReference type="Pfam" id="PF09648"/>
    </source>
</evidence>
<dbReference type="Pfam" id="PF09648">
    <property type="entry name" value="YycI"/>
    <property type="match status" value="1"/>
</dbReference>
<protein>
    <submittedName>
        <fullName evidence="3">YycH protein</fullName>
    </submittedName>
</protein>
<dbReference type="eggNOG" id="COG4853">
    <property type="taxonomic scope" value="Bacteria"/>
</dbReference>
<evidence type="ECO:0000313" key="3">
    <source>
        <dbReference type="EMBL" id="ERK56799.1"/>
    </source>
</evidence>
<evidence type="ECO:0000256" key="1">
    <source>
        <dbReference type="SAM" id="Phobius"/>
    </source>
</evidence>
<keyword evidence="1" id="KW-0812">Transmembrane</keyword>
<dbReference type="Proteomes" id="UP000016637">
    <property type="component" value="Unassembled WGS sequence"/>
</dbReference>
<name>U2QKP8_9BACL</name>
<accession>U2QKP8</accession>
<dbReference type="GO" id="GO:0016020">
    <property type="term" value="C:membrane"/>
    <property type="evidence" value="ECO:0007669"/>
    <property type="project" value="InterPro"/>
</dbReference>
<dbReference type="RefSeq" id="WP_021752526.1">
    <property type="nucleotide sequence ID" value="NZ_KI271808.1"/>
</dbReference>
<dbReference type="EMBL" id="AWVP01000081">
    <property type="protein sequence ID" value="ERK56799.1"/>
    <property type="molecule type" value="Genomic_DNA"/>
</dbReference>
<feature type="domain" description="Regulatory protein YycH-like" evidence="2">
    <location>
        <begin position="36"/>
        <end position="254"/>
    </location>
</feature>
<keyword evidence="1" id="KW-1133">Transmembrane helix</keyword>
<feature type="transmembrane region" description="Helical" evidence="1">
    <location>
        <begin position="9"/>
        <end position="30"/>
    </location>
</feature>
<dbReference type="HOGENOM" id="CLU_078250_0_0_9"/>
<dbReference type="InterPro" id="IPR018604">
    <property type="entry name" value="YycI-like"/>
</dbReference>
<keyword evidence="1" id="KW-0472">Membrane</keyword>
<reference evidence="3 4" key="1">
    <citation type="submission" date="2013-08" db="EMBL/GenBank/DDBJ databases">
        <authorList>
            <person name="Weinstock G."/>
            <person name="Sodergren E."/>
            <person name="Wylie T."/>
            <person name="Fulton L."/>
            <person name="Fulton R."/>
            <person name="Fronick C."/>
            <person name="O'Laughlin M."/>
            <person name="Godfrey J."/>
            <person name="Miner T."/>
            <person name="Herter B."/>
            <person name="Appelbaum E."/>
            <person name="Cordes M."/>
            <person name="Lek S."/>
            <person name="Wollam A."/>
            <person name="Pepin K.H."/>
            <person name="Palsikar V.B."/>
            <person name="Mitreva M."/>
            <person name="Wilson R.K."/>
        </authorList>
    </citation>
    <scope>NUCLEOTIDE SEQUENCE [LARGE SCALE GENOMIC DNA]</scope>
    <source>
        <strain evidence="3 4">ATCC 700627</strain>
    </source>
</reference>